<dbReference type="AlphaFoldDB" id="A0AA36JSQ4"/>
<dbReference type="EMBL" id="CAUJNA010003822">
    <property type="protein sequence ID" value="CAJ1410521.1"/>
    <property type="molecule type" value="Genomic_DNA"/>
</dbReference>
<dbReference type="Proteomes" id="UP001178507">
    <property type="component" value="Unassembled WGS sequence"/>
</dbReference>
<name>A0AA36JSQ4_9DINO</name>
<reference evidence="1" key="1">
    <citation type="submission" date="2023-08" db="EMBL/GenBank/DDBJ databases">
        <authorList>
            <person name="Chen Y."/>
            <person name="Shah S."/>
            <person name="Dougan E. K."/>
            <person name="Thang M."/>
            <person name="Chan C."/>
        </authorList>
    </citation>
    <scope>NUCLEOTIDE SEQUENCE</scope>
</reference>
<evidence type="ECO:0000313" key="2">
    <source>
        <dbReference type="Proteomes" id="UP001178507"/>
    </source>
</evidence>
<organism evidence="1 2">
    <name type="scientific">Effrenium voratum</name>
    <dbReference type="NCBI Taxonomy" id="2562239"/>
    <lineage>
        <taxon>Eukaryota</taxon>
        <taxon>Sar</taxon>
        <taxon>Alveolata</taxon>
        <taxon>Dinophyceae</taxon>
        <taxon>Suessiales</taxon>
        <taxon>Symbiodiniaceae</taxon>
        <taxon>Effrenium</taxon>
    </lineage>
</organism>
<protein>
    <submittedName>
        <fullName evidence="1">Uncharacterized protein</fullName>
    </submittedName>
</protein>
<evidence type="ECO:0000313" key="1">
    <source>
        <dbReference type="EMBL" id="CAJ1410521.1"/>
    </source>
</evidence>
<accession>A0AA36JSQ4</accession>
<proteinExistence type="predicted"/>
<gene>
    <name evidence="1" type="ORF">EVOR1521_LOCUS31331</name>
</gene>
<keyword evidence="2" id="KW-1185">Reference proteome</keyword>
<comment type="caution">
    <text evidence="1">The sequence shown here is derived from an EMBL/GenBank/DDBJ whole genome shotgun (WGS) entry which is preliminary data.</text>
</comment>
<sequence length="626" mass="69373">MISTAMSDEPEAASLRQLVSRGWTYHHATFDLYLKLSGVLLTEAGVTGVILPEIRRLVQLERGHSSDDELRVRKANIDLANTGLTDAMLNTLLGAWQTLGISCCSLCLRLQRNCLTGASLLTLGQFVTAEAIGSLEELHATHQLGPERVTRRSVLSFLKKLSQCSKYPIWVKRRRCFRPVHLRLGRCGIENPEEIAGELEKDGARVCFADDQGCIRAACSLARHGGGCPVAHLFDFRSQELPAENPEPLGATERLKEAEQMEVTLQGEKGKLFLCGSCERSLSIDMFTRCQFSKASKIDEHRGESHLVRRCNECVTQPCCACGQHLSLTAFSGSQMLRPQGTRRCRPCTLDTWWCDRCSKPKVTGEFSSFQARKGKQLSKVCRDCEKSNPYFDRRHVLCAIFSGKYAAPPLRLPAFSKEILMSILSFARESKFITISGTSYTCSLCNKTKSFLANAGDDAVERHVRTSQVHAKRVRSLEAGHLVEVATTGLDAGRFRDGLGLRGAFCGIDQVKEAASLIDIWTVNDTQPLLPFLRHVGCRESESGQLRWVSPEQFEKASGLVEAAHGSGIEGDFFASASMQDVAEAEERALQQKRTKVNMLCRSGVGDSDEEEDEETVALRRFLAR</sequence>